<evidence type="ECO:0000259" key="1">
    <source>
        <dbReference type="PROSITE" id="PS50878"/>
    </source>
</evidence>
<name>A0ABM3MZZ1_GALME</name>
<proteinExistence type="predicted"/>
<dbReference type="GeneID" id="128202017"/>
<dbReference type="Proteomes" id="UP001652740">
    <property type="component" value="Unplaced"/>
</dbReference>
<dbReference type="InterPro" id="IPR000477">
    <property type="entry name" value="RT_dom"/>
</dbReference>
<dbReference type="Pfam" id="PF00078">
    <property type="entry name" value="RVT_1"/>
    <property type="match status" value="1"/>
</dbReference>
<protein>
    <submittedName>
        <fullName evidence="3">Uncharacterized protein LOC128202017</fullName>
    </submittedName>
</protein>
<dbReference type="InterPro" id="IPR043502">
    <property type="entry name" value="DNA/RNA_pol_sf"/>
</dbReference>
<accession>A0ABM3MZZ1</accession>
<sequence length="645" mass="74088">MHFPEVFELCADKSCKLPEHKSYLDKMYSDIIKVLTDAALQTSCVYGKCVKKNVIGWNRHVRDAYREANLKYQKWIFYNKPQCGPVYKEMCLSRKIYKSKLRCCQNHQEQIKMDIVASHHRSKKFNKFWKSTNNINIRPGLPARVADCSTPEMIANMFKKQFTVVSPLGPAQSTIYAECDGSEDLLRFSSAEVANAIRMMKRGRSPGYDGLSIEHLKYAGVHLPRVLSMFFSFYLSHAYLPIKLIKTVVVPILKNKTGDISDCNNYRPISLATVVSKVLDSLLDSYLNKHLHLHDAQFGFRPGLSTELAVLSLKHTVQYYTSRQTPVFACFLDLSKAFDLVSYDILWEKLKDNNVCSRLINILKYWYTNQVNNVRWGNALSEEYKLECGVRQGGLTSPKLFNLYINDLIVGLSSSRVGCHVDNVCVNNISYADDMVLLTPTIRALRQLMYMCETYSASHGLKYNVNKTEYLIFKANGKCPTHVPDIQLHGANIKRVHKFKYLGHYVTDDLKDQTDVERERRALAVRCNMLARRFARCSEEVKITLFKAYCQTFYTSSLWVNCTQASLSALRIQYNNSFRVLLGLPRFCSASSMFAQSRVDDYYAVRRKRTASLLNRVRTSTNSILKIIGEKYNSPIIGHFIQMLI</sequence>
<dbReference type="RefSeq" id="XP_052756758.1">
    <property type="nucleotide sequence ID" value="XM_052900798.1"/>
</dbReference>
<dbReference type="SUPFAM" id="SSF56672">
    <property type="entry name" value="DNA/RNA polymerases"/>
    <property type="match status" value="1"/>
</dbReference>
<organism evidence="2 3">
    <name type="scientific">Galleria mellonella</name>
    <name type="common">Greater wax moth</name>
    <dbReference type="NCBI Taxonomy" id="7137"/>
    <lineage>
        <taxon>Eukaryota</taxon>
        <taxon>Metazoa</taxon>
        <taxon>Ecdysozoa</taxon>
        <taxon>Arthropoda</taxon>
        <taxon>Hexapoda</taxon>
        <taxon>Insecta</taxon>
        <taxon>Pterygota</taxon>
        <taxon>Neoptera</taxon>
        <taxon>Endopterygota</taxon>
        <taxon>Lepidoptera</taxon>
        <taxon>Glossata</taxon>
        <taxon>Ditrysia</taxon>
        <taxon>Pyraloidea</taxon>
        <taxon>Pyralidae</taxon>
        <taxon>Galleriinae</taxon>
        <taxon>Galleria</taxon>
    </lineage>
</organism>
<dbReference type="PROSITE" id="PS50878">
    <property type="entry name" value="RT_POL"/>
    <property type="match status" value="1"/>
</dbReference>
<dbReference type="CDD" id="cd01650">
    <property type="entry name" value="RT_nLTR_like"/>
    <property type="match status" value="1"/>
</dbReference>
<gene>
    <name evidence="3" type="primary">LOC128202017</name>
</gene>
<evidence type="ECO:0000313" key="2">
    <source>
        <dbReference type="Proteomes" id="UP001652740"/>
    </source>
</evidence>
<feature type="domain" description="Reverse transcriptase" evidence="1">
    <location>
        <begin position="233"/>
        <end position="506"/>
    </location>
</feature>
<keyword evidence="2" id="KW-1185">Reference proteome</keyword>
<evidence type="ECO:0000313" key="3">
    <source>
        <dbReference type="RefSeq" id="XP_052756758.1"/>
    </source>
</evidence>
<dbReference type="PANTHER" id="PTHR47027">
    <property type="entry name" value="REVERSE TRANSCRIPTASE DOMAIN-CONTAINING PROTEIN"/>
    <property type="match status" value="1"/>
</dbReference>
<reference evidence="3" key="1">
    <citation type="submission" date="2025-08" db="UniProtKB">
        <authorList>
            <consortium name="RefSeq"/>
        </authorList>
    </citation>
    <scope>IDENTIFICATION</scope>
    <source>
        <tissue evidence="3">Whole larvae</tissue>
    </source>
</reference>
<dbReference type="PANTHER" id="PTHR47027:SF20">
    <property type="entry name" value="REVERSE TRANSCRIPTASE-LIKE PROTEIN WITH RNA-DIRECTED DNA POLYMERASE DOMAIN"/>
    <property type="match status" value="1"/>
</dbReference>